<dbReference type="Gene3D" id="2.70.98.40">
    <property type="entry name" value="Glycoside hydrolase, family 65, N-terminal domain"/>
    <property type="match status" value="1"/>
</dbReference>
<dbReference type="AlphaFoldDB" id="A0A2W0HHX2"/>
<dbReference type="OrthoDB" id="38684at2"/>
<gene>
    <name evidence="1" type="ORF">CR205_11790</name>
</gene>
<dbReference type="InterPro" id="IPR008928">
    <property type="entry name" value="6-hairpin_glycosidase_sf"/>
</dbReference>
<evidence type="ECO:0000313" key="1">
    <source>
        <dbReference type="EMBL" id="PYZ96399.1"/>
    </source>
</evidence>
<reference evidence="1 2" key="1">
    <citation type="submission" date="2017-10" db="EMBL/GenBank/DDBJ databases">
        <title>Bacillus sp. nov., a halophilic bacterium isolated from a Yangshapao Lake.</title>
        <authorList>
            <person name="Wang H."/>
        </authorList>
    </citation>
    <scope>NUCLEOTIDE SEQUENCE [LARGE SCALE GENOMIC DNA]</scope>
    <source>
        <strain evidence="1 2">YSP-3</strain>
    </source>
</reference>
<dbReference type="EMBL" id="PDOF01000002">
    <property type="protein sequence ID" value="PYZ96399.1"/>
    <property type="molecule type" value="Genomic_DNA"/>
</dbReference>
<keyword evidence="2" id="KW-1185">Reference proteome</keyword>
<evidence type="ECO:0000313" key="2">
    <source>
        <dbReference type="Proteomes" id="UP000248066"/>
    </source>
</evidence>
<dbReference type="GO" id="GO:0005975">
    <property type="term" value="P:carbohydrate metabolic process"/>
    <property type="evidence" value="ECO:0007669"/>
    <property type="project" value="InterPro"/>
</dbReference>
<name>A0A2W0HHX2_9BACI</name>
<dbReference type="InterPro" id="IPR037018">
    <property type="entry name" value="GH65_N"/>
</dbReference>
<protein>
    <recommendedName>
        <fullName evidence="3">Cellobiose phosphorylase</fullName>
    </recommendedName>
</protein>
<evidence type="ECO:0008006" key="3">
    <source>
        <dbReference type="Google" id="ProtNLM"/>
    </source>
</evidence>
<dbReference type="InterPro" id="IPR012341">
    <property type="entry name" value="6hp_glycosidase-like_sf"/>
</dbReference>
<proteinExistence type="predicted"/>
<dbReference type="GO" id="GO:0003824">
    <property type="term" value="F:catalytic activity"/>
    <property type="evidence" value="ECO:0007669"/>
    <property type="project" value="UniProtKB-ARBA"/>
</dbReference>
<comment type="caution">
    <text evidence="1">The sequence shown here is derived from an EMBL/GenBank/DDBJ whole genome shotgun (WGS) entry which is preliminary data.</text>
</comment>
<accession>A0A2W0HHX2</accession>
<dbReference type="SUPFAM" id="SSF48208">
    <property type="entry name" value="Six-hairpin glycosidases"/>
    <property type="match status" value="1"/>
</dbReference>
<sequence>MYKLTDNDRFEIKNYQQQPTFSSFLPGIAGVHGVPMWVFYVNRGQGIASFGVQDKDHAILEFLPADKSYQHTGVQGFRTFLNIHRADGTSFIEPFASTKSEAVETMEVAENTLVLTYDHPAEGIRMAVTYFILPESPLAGLVRHVRIENTSNKEVRVEALDGLPSILPSGVSNQAYKELGNTIKSWFDVENRENGLPFYKLRGSMEDTAEVKEVHEGSFFMSLMQHRETEKWIDPLVDRDLIFGADTSLFTPHRFVEKGLAALNGEVQTTTNKVSGGFSPVSAELDAGEAVELFTVVGQAASVDTVNRFAEGMSVDRLASLKEQAAAMTNGLTEAVNTKTGVPRFDAYTRQSYLDNGLRGGFPRVFEKEDQKKIYYLYSRKHGDLERDYNFFSISPTYYSQGNGNYRDMNQNRRCDVLLNPKVEDYNVKLFMNLIQLDGYNPLAVQGVRFTLERLDEAALENYVEEKDAAALQSFFERSFTPGELMHFVEDRGITLKTSFDVFLTHILTVSEESFQAVFGEGFWIDHWTYNLDLIDSYLDIYPDRAESFFFGGGYRFFDSPVRVNARADKYTLRDGKLRQYGAIAHDEAKMAEAAKNNGVLWVRSENGEGPIYETSLYAKLLLLALVKTSTLAPQGLGIEMEADKPGWNDSLNGLPGMLGASTSELFELNRLIATLSEVESDQTVQLPVEAADFLNAVTDVLEEADRAGSSLVDLASWHRISSLREAYRETIYGGISGEEREYSMADVQGSLQLLKKRVEEGIEQVSAYSKPLPPTYFYFEPAGELDGALPALEELTLEAKPVTPFLEGVVKSLKTCNDDARAKQIYEDVRASEIYDRKLKMYKTSAPVADEPNELGRVKAFTPGWLENESVFLHMEYKYLLATLQAGLVDEFYEDIQHALIPFLDPEVYGRSTLENSSFLASSANPDPKLHGRGFVSRLSGSTVEHLSIWFTMMAGKKPFEWDGTELSCTLSPTLPGWMFNEDGEVQFTFLGATDVTYINRSRKATYGPDAVKPVKVDMVMADGTEETVESGRITCERAEALRDGGIRQLKVYLS</sequence>
<organism evidence="1 2">
    <name type="scientific">Alteribacter lacisalsi</name>
    <dbReference type="NCBI Taxonomy" id="2045244"/>
    <lineage>
        <taxon>Bacteria</taxon>
        <taxon>Bacillati</taxon>
        <taxon>Bacillota</taxon>
        <taxon>Bacilli</taxon>
        <taxon>Bacillales</taxon>
        <taxon>Bacillaceae</taxon>
        <taxon>Alteribacter</taxon>
    </lineage>
</organism>
<dbReference type="RefSeq" id="WP_110520050.1">
    <property type="nucleotide sequence ID" value="NZ_PDOF01000002.1"/>
</dbReference>
<dbReference type="Proteomes" id="UP000248066">
    <property type="component" value="Unassembled WGS sequence"/>
</dbReference>
<dbReference type="Gene3D" id="1.50.10.10">
    <property type="match status" value="1"/>
</dbReference>